<keyword evidence="9" id="KW-0784">Thiamine biosynthesis</keyword>
<dbReference type="InterPro" id="IPR006076">
    <property type="entry name" value="FAD-dep_OxRdtase"/>
</dbReference>
<dbReference type="GO" id="GO:0019563">
    <property type="term" value="P:glycerol catabolic process"/>
    <property type="evidence" value="ECO:0007669"/>
    <property type="project" value="UniProtKB-UniPathway"/>
</dbReference>
<dbReference type="GO" id="GO:0004368">
    <property type="term" value="F:glycerol-3-phosphate dehydrogenase (quinone) activity"/>
    <property type="evidence" value="ECO:0007669"/>
    <property type="project" value="UniProtKB-EC"/>
</dbReference>
<dbReference type="PANTHER" id="PTHR13847:SF289">
    <property type="entry name" value="GLYCINE OXIDASE"/>
    <property type="match status" value="1"/>
</dbReference>
<sequence>MPEKKRADVIVIGGGVIGSSIAYELSLRGISTLVLEKNSIASEASSAAAGMLAAQGEFIEEAPLFDLARKSRAMFPQVVQSIKERTGLDVGFVDRGLLRIAKNNQDIQRYREQAERQHRLGLSAEWLSTEQALELEPFLSSSIKGALFIESDSQVVAPQLTKAYARGAISLGAQFFEFTEVEELLYEHGQIIGVRVQDEVILCNKVVVASSIWSPRLLRLAGYDLPLSPVKGECISVKLTKSSIQRTIYTDGCYLVPKANGELIIGATVKPRITDKGVTLGGISSLIHAAEQLVPSIRESEWISAWSGIRPITPTGLPYMGEHPEIDGLFIATGHYRNGILLSPATGVIIADLIEGKSIEDDLSPFAVPVVRYDSHNKIEGVSIP</sequence>
<evidence type="ECO:0000256" key="7">
    <source>
        <dbReference type="ARBA" id="ARBA00022630"/>
    </source>
</evidence>
<keyword evidence="7" id="KW-0285">Flavoprotein</keyword>
<evidence type="ECO:0000256" key="4">
    <source>
        <dbReference type="ARBA" id="ARBA00007330"/>
    </source>
</evidence>
<keyword evidence="10" id="KW-0560">Oxidoreductase</keyword>
<name>A0A1G7EHD1_9BACL</name>
<feature type="domain" description="FAD dependent oxidoreductase" evidence="14">
    <location>
        <begin position="8"/>
        <end position="353"/>
    </location>
</feature>
<dbReference type="OrthoDB" id="9794226at2"/>
<dbReference type="GO" id="GO:0050660">
    <property type="term" value="F:flavin adenine dinucleotide binding"/>
    <property type="evidence" value="ECO:0007669"/>
    <property type="project" value="InterPro"/>
</dbReference>
<comment type="pathway">
    <text evidence="3">Polyol metabolism; glycerol degradation via glycerol kinase pathway; glycerone phosphate from sn-glycerol 3-phosphate (aerobic route): step 1/1.</text>
</comment>
<dbReference type="NCBIfam" id="TIGR02352">
    <property type="entry name" value="thiamin_ThiO"/>
    <property type="match status" value="1"/>
</dbReference>
<evidence type="ECO:0000256" key="11">
    <source>
        <dbReference type="ARBA" id="ARBA00049055"/>
    </source>
</evidence>
<dbReference type="GO" id="GO:0009228">
    <property type="term" value="P:thiamine biosynthetic process"/>
    <property type="evidence" value="ECO:0007669"/>
    <property type="project" value="UniProtKB-KW"/>
</dbReference>
<dbReference type="EC" id="1.4.3.19" evidence="13"/>
<dbReference type="EMBL" id="FNBG01000001">
    <property type="protein sequence ID" value="SDE62845.1"/>
    <property type="molecule type" value="Genomic_DNA"/>
</dbReference>
<dbReference type="STRING" id="670482.SAMN04488542_101200"/>
<dbReference type="Gene3D" id="3.30.9.10">
    <property type="entry name" value="D-Amino Acid Oxidase, subunit A, domain 2"/>
    <property type="match status" value="1"/>
</dbReference>
<dbReference type="PANTHER" id="PTHR13847">
    <property type="entry name" value="SARCOSINE DEHYDROGENASE-RELATED"/>
    <property type="match status" value="1"/>
</dbReference>
<dbReference type="Proteomes" id="UP000198972">
    <property type="component" value="Unassembled WGS sequence"/>
</dbReference>
<dbReference type="Gene3D" id="3.50.50.60">
    <property type="entry name" value="FAD/NAD(P)-binding domain"/>
    <property type="match status" value="1"/>
</dbReference>
<evidence type="ECO:0000256" key="6">
    <source>
        <dbReference type="ARBA" id="ARBA00017956"/>
    </source>
</evidence>
<dbReference type="GO" id="GO:0005737">
    <property type="term" value="C:cytoplasm"/>
    <property type="evidence" value="ECO:0007669"/>
    <property type="project" value="TreeGrafter"/>
</dbReference>
<organism evidence="15 16">
    <name type="scientific">Fontibacillus panacisegetis</name>
    <dbReference type="NCBI Taxonomy" id="670482"/>
    <lineage>
        <taxon>Bacteria</taxon>
        <taxon>Bacillati</taxon>
        <taxon>Bacillota</taxon>
        <taxon>Bacilli</taxon>
        <taxon>Bacillales</taxon>
        <taxon>Paenibacillaceae</taxon>
        <taxon>Fontibacillus</taxon>
    </lineage>
</organism>
<dbReference type="SUPFAM" id="SSF51905">
    <property type="entry name" value="FAD/NAD(P)-binding domain"/>
    <property type="match status" value="1"/>
</dbReference>
<comment type="pathway">
    <text evidence="2">Cofactor biosynthesis; thiamine diphosphate biosynthesis.</text>
</comment>
<evidence type="ECO:0000256" key="12">
    <source>
        <dbReference type="ARBA" id="ARBA00049872"/>
    </source>
</evidence>
<dbReference type="GO" id="GO:0006072">
    <property type="term" value="P:glycerol-3-phosphate metabolic process"/>
    <property type="evidence" value="ECO:0007669"/>
    <property type="project" value="InterPro"/>
</dbReference>
<evidence type="ECO:0000256" key="13">
    <source>
        <dbReference type="ARBA" id="ARBA00050018"/>
    </source>
</evidence>
<dbReference type="GO" id="GO:0043799">
    <property type="term" value="F:glycine oxidase activity"/>
    <property type="evidence" value="ECO:0007669"/>
    <property type="project" value="UniProtKB-EC"/>
</dbReference>
<accession>A0A1G7EHD1</accession>
<evidence type="ECO:0000313" key="15">
    <source>
        <dbReference type="EMBL" id="SDE62845.1"/>
    </source>
</evidence>
<dbReference type="InterPro" id="IPR000447">
    <property type="entry name" value="G3P_DH_FAD-dep"/>
</dbReference>
<dbReference type="Pfam" id="PF01266">
    <property type="entry name" value="DAO"/>
    <property type="match status" value="1"/>
</dbReference>
<dbReference type="InterPro" id="IPR036188">
    <property type="entry name" value="FAD/NAD-bd_sf"/>
</dbReference>
<evidence type="ECO:0000256" key="8">
    <source>
        <dbReference type="ARBA" id="ARBA00022827"/>
    </source>
</evidence>
<evidence type="ECO:0000256" key="10">
    <source>
        <dbReference type="ARBA" id="ARBA00023002"/>
    </source>
</evidence>
<dbReference type="RefSeq" id="WP_091225962.1">
    <property type="nucleotide sequence ID" value="NZ_FNBG01000001.1"/>
</dbReference>
<evidence type="ECO:0000256" key="2">
    <source>
        <dbReference type="ARBA" id="ARBA00004948"/>
    </source>
</evidence>
<evidence type="ECO:0000313" key="16">
    <source>
        <dbReference type="Proteomes" id="UP000198972"/>
    </source>
</evidence>
<protein>
    <recommendedName>
        <fullName evidence="6">Aerobic glycerol-3-phosphate dehydrogenase</fullName>
        <ecNumber evidence="5">1.1.5.3</ecNumber>
        <ecNumber evidence="13">1.4.3.19</ecNumber>
    </recommendedName>
</protein>
<dbReference type="PRINTS" id="PR01001">
    <property type="entry name" value="FADG3PDH"/>
</dbReference>
<keyword evidence="16" id="KW-1185">Reference proteome</keyword>
<dbReference type="UniPathway" id="UPA00618">
    <property type="reaction ID" value="UER00674"/>
</dbReference>
<comment type="catalytic activity">
    <reaction evidence="12">
        <text>glycine + O2 + H2O = glyoxylate + H2O2 + NH4(+)</text>
        <dbReference type="Rhea" id="RHEA:11532"/>
        <dbReference type="ChEBI" id="CHEBI:15377"/>
        <dbReference type="ChEBI" id="CHEBI:15379"/>
        <dbReference type="ChEBI" id="CHEBI:16240"/>
        <dbReference type="ChEBI" id="CHEBI:28938"/>
        <dbReference type="ChEBI" id="CHEBI:36655"/>
        <dbReference type="ChEBI" id="CHEBI:57305"/>
        <dbReference type="EC" id="1.4.3.19"/>
    </reaction>
</comment>
<evidence type="ECO:0000256" key="1">
    <source>
        <dbReference type="ARBA" id="ARBA00001974"/>
    </source>
</evidence>
<evidence type="ECO:0000256" key="3">
    <source>
        <dbReference type="ARBA" id="ARBA00004977"/>
    </source>
</evidence>
<gene>
    <name evidence="15" type="ORF">SAMN04488542_101200</name>
</gene>
<dbReference type="InterPro" id="IPR012727">
    <property type="entry name" value="Gly_oxidase_ThiO"/>
</dbReference>
<comment type="catalytic activity">
    <reaction evidence="11">
        <text>a quinone + sn-glycerol 3-phosphate = dihydroxyacetone phosphate + a quinol</text>
        <dbReference type="Rhea" id="RHEA:18977"/>
        <dbReference type="ChEBI" id="CHEBI:24646"/>
        <dbReference type="ChEBI" id="CHEBI:57597"/>
        <dbReference type="ChEBI" id="CHEBI:57642"/>
        <dbReference type="ChEBI" id="CHEBI:132124"/>
        <dbReference type="EC" id="1.1.5.3"/>
    </reaction>
</comment>
<dbReference type="AlphaFoldDB" id="A0A1G7EHD1"/>
<keyword evidence="8" id="KW-0274">FAD</keyword>
<dbReference type="SUPFAM" id="SSF54373">
    <property type="entry name" value="FAD-linked reductases, C-terminal domain"/>
    <property type="match status" value="1"/>
</dbReference>
<evidence type="ECO:0000259" key="14">
    <source>
        <dbReference type="Pfam" id="PF01266"/>
    </source>
</evidence>
<dbReference type="UniPathway" id="UPA00060"/>
<evidence type="ECO:0000256" key="9">
    <source>
        <dbReference type="ARBA" id="ARBA00022977"/>
    </source>
</evidence>
<comment type="cofactor">
    <cofactor evidence="1">
        <name>FAD</name>
        <dbReference type="ChEBI" id="CHEBI:57692"/>
    </cofactor>
</comment>
<reference evidence="15 16" key="1">
    <citation type="submission" date="2016-10" db="EMBL/GenBank/DDBJ databases">
        <authorList>
            <person name="de Groot N.N."/>
        </authorList>
    </citation>
    <scope>NUCLEOTIDE SEQUENCE [LARGE SCALE GENOMIC DNA]</scope>
    <source>
        <strain evidence="15 16">DSM 28129</strain>
    </source>
</reference>
<proteinExistence type="inferred from homology"/>
<comment type="similarity">
    <text evidence="4">Belongs to the FAD-dependent glycerol-3-phosphate dehydrogenase family.</text>
</comment>
<dbReference type="GO" id="GO:0009229">
    <property type="term" value="P:thiamine diphosphate biosynthetic process"/>
    <property type="evidence" value="ECO:0007669"/>
    <property type="project" value="UniProtKB-UniPathway"/>
</dbReference>
<evidence type="ECO:0000256" key="5">
    <source>
        <dbReference type="ARBA" id="ARBA00013029"/>
    </source>
</evidence>
<dbReference type="EC" id="1.1.5.3" evidence="5"/>